<accession>A0A5B1CI41</accession>
<comment type="caution">
    <text evidence="2">The sequence shown here is derived from an EMBL/GenBank/DDBJ whole genome shotgun (WGS) entry which is preliminary data.</text>
</comment>
<evidence type="ECO:0000256" key="1">
    <source>
        <dbReference type="SAM" id="SignalP"/>
    </source>
</evidence>
<dbReference type="EMBL" id="VRLW01000001">
    <property type="protein sequence ID" value="KAA1259240.1"/>
    <property type="molecule type" value="Genomic_DNA"/>
</dbReference>
<evidence type="ECO:0000313" key="2">
    <source>
        <dbReference type="EMBL" id="KAA1259240.1"/>
    </source>
</evidence>
<organism evidence="2 3">
    <name type="scientific">Rubripirellula obstinata</name>
    <dbReference type="NCBI Taxonomy" id="406547"/>
    <lineage>
        <taxon>Bacteria</taxon>
        <taxon>Pseudomonadati</taxon>
        <taxon>Planctomycetota</taxon>
        <taxon>Planctomycetia</taxon>
        <taxon>Pirellulales</taxon>
        <taxon>Pirellulaceae</taxon>
        <taxon>Rubripirellula</taxon>
    </lineage>
</organism>
<sequence precursor="true">MMKRAICSFAVLMVFAVSSTASAAVLTEITFDGSNNFSGTSNSIASSNGQFTVINSGITFSTPGSALGVTGNWVNSGSAAVPSLATTGLFNNASANFGSTSRFDLRLGNASAGNTYSITGLELVMRANNNTTAVFEAGYRDLAGDPNIVAFAGSIDPAGGDRCTGFTGQK</sequence>
<gene>
    <name evidence="2" type="ORF">LF1_17690</name>
</gene>
<evidence type="ECO:0000313" key="3">
    <source>
        <dbReference type="Proteomes" id="UP000322699"/>
    </source>
</evidence>
<feature type="signal peptide" evidence="1">
    <location>
        <begin position="1"/>
        <end position="23"/>
    </location>
</feature>
<dbReference type="AlphaFoldDB" id="A0A5B1CI41"/>
<evidence type="ECO:0008006" key="4">
    <source>
        <dbReference type="Google" id="ProtNLM"/>
    </source>
</evidence>
<keyword evidence="3" id="KW-1185">Reference proteome</keyword>
<dbReference type="Proteomes" id="UP000322699">
    <property type="component" value="Unassembled WGS sequence"/>
</dbReference>
<reference evidence="2 3" key="1">
    <citation type="submission" date="2019-08" db="EMBL/GenBank/DDBJ databases">
        <title>Deep-cultivation of Planctomycetes and their phenomic and genomic characterization uncovers novel biology.</title>
        <authorList>
            <person name="Wiegand S."/>
            <person name="Jogler M."/>
            <person name="Boedeker C."/>
            <person name="Pinto D."/>
            <person name="Vollmers J."/>
            <person name="Rivas-Marin E."/>
            <person name="Kohn T."/>
            <person name="Peeters S.H."/>
            <person name="Heuer A."/>
            <person name="Rast P."/>
            <person name="Oberbeckmann S."/>
            <person name="Bunk B."/>
            <person name="Jeske O."/>
            <person name="Meyerdierks A."/>
            <person name="Storesund J.E."/>
            <person name="Kallscheuer N."/>
            <person name="Luecker S."/>
            <person name="Lage O.M."/>
            <person name="Pohl T."/>
            <person name="Merkel B.J."/>
            <person name="Hornburger P."/>
            <person name="Mueller R.-W."/>
            <person name="Bruemmer F."/>
            <person name="Labrenz M."/>
            <person name="Spormann A.M."/>
            <person name="Op Den Camp H."/>
            <person name="Overmann J."/>
            <person name="Amann R."/>
            <person name="Jetten M.S.M."/>
            <person name="Mascher T."/>
            <person name="Medema M.H."/>
            <person name="Devos D.P."/>
            <person name="Kaster A.-K."/>
            <person name="Ovreas L."/>
            <person name="Rohde M."/>
            <person name="Galperin M.Y."/>
            <person name="Jogler C."/>
        </authorList>
    </citation>
    <scope>NUCLEOTIDE SEQUENCE [LARGE SCALE GENOMIC DNA]</scope>
    <source>
        <strain evidence="2 3">LF1</strain>
    </source>
</reference>
<feature type="chain" id="PRO_5022819561" description="PEP-CTERM sorting domain-containing protein" evidence="1">
    <location>
        <begin position="24"/>
        <end position="170"/>
    </location>
</feature>
<keyword evidence="1" id="KW-0732">Signal</keyword>
<protein>
    <recommendedName>
        <fullName evidence="4">PEP-CTERM sorting domain-containing protein</fullName>
    </recommendedName>
</protein>
<dbReference type="RefSeq" id="WP_160148095.1">
    <property type="nucleotide sequence ID" value="NZ_LWSK01000106.1"/>
</dbReference>
<proteinExistence type="predicted"/>
<name>A0A5B1CI41_9BACT</name>